<feature type="domain" description="Dynein assembly factor 3 C-terminal" evidence="7">
    <location>
        <begin position="128"/>
        <end position="196"/>
    </location>
</feature>
<dbReference type="InterPro" id="IPR039304">
    <property type="entry name" value="DNAAF3"/>
</dbReference>
<keyword evidence="9" id="KW-1185">Reference proteome</keyword>
<proteinExistence type="inferred from homology"/>
<dbReference type="EMBL" id="JAHLQT010026473">
    <property type="protein sequence ID" value="KAG7163470.1"/>
    <property type="molecule type" value="Genomic_DNA"/>
</dbReference>
<dbReference type="Proteomes" id="UP000747542">
    <property type="component" value="Unassembled WGS sequence"/>
</dbReference>
<dbReference type="Pfam" id="PF14737">
    <property type="entry name" value="DUF4470"/>
    <property type="match status" value="1"/>
</dbReference>
<evidence type="ECO:0000256" key="2">
    <source>
        <dbReference type="ARBA" id="ARBA00022490"/>
    </source>
</evidence>
<evidence type="ECO:0000256" key="5">
    <source>
        <dbReference type="SAM" id="MobiDB-lite"/>
    </source>
</evidence>
<evidence type="ECO:0000313" key="9">
    <source>
        <dbReference type="Proteomes" id="UP000747542"/>
    </source>
</evidence>
<dbReference type="InterPro" id="IPR027974">
    <property type="entry name" value="DUF4470"/>
</dbReference>
<feature type="region of interest" description="Disordered" evidence="5">
    <location>
        <begin position="531"/>
        <end position="560"/>
    </location>
</feature>
<protein>
    <submittedName>
        <fullName evidence="8">Dynein assembly factor 3, axonemal-like 1</fullName>
    </submittedName>
</protein>
<dbReference type="InterPro" id="IPR028235">
    <property type="entry name" value="DNAAF3_C"/>
</dbReference>
<organism evidence="8 9">
    <name type="scientific">Homarus americanus</name>
    <name type="common">American lobster</name>
    <dbReference type="NCBI Taxonomy" id="6706"/>
    <lineage>
        <taxon>Eukaryota</taxon>
        <taxon>Metazoa</taxon>
        <taxon>Ecdysozoa</taxon>
        <taxon>Arthropoda</taxon>
        <taxon>Crustacea</taxon>
        <taxon>Multicrustacea</taxon>
        <taxon>Malacostraca</taxon>
        <taxon>Eumalacostraca</taxon>
        <taxon>Eucarida</taxon>
        <taxon>Decapoda</taxon>
        <taxon>Pleocyemata</taxon>
        <taxon>Astacidea</taxon>
        <taxon>Nephropoidea</taxon>
        <taxon>Nephropidae</taxon>
        <taxon>Homarus</taxon>
    </lineage>
</organism>
<evidence type="ECO:0000256" key="4">
    <source>
        <dbReference type="ARBA" id="ARBA00024190"/>
    </source>
</evidence>
<evidence type="ECO:0000259" key="7">
    <source>
        <dbReference type="Pfam" id="PF14740"/>
    </source>
</evidence>
<feature type="domain" description="Dynein assembly factor 3 C-terminal" evidence="7">
    <location>
        <begin position="223"/>
        <end position="652"/>
    </location>
</feature>
<dbReference type="PANTHER" id="PTHR22118:SF14">
    <property type="entry name" value="DYNEIN AXONEMAL ASSEMBLY FACTOR 3"/>
    <property type="match status" value="1"/>
</dbReference>
<dbReference type="Pfam" id="PF14740">
    <property type="entry name" value="DUF4471"/>
    <property type="match status" value="2"/>
</dbReference>
<comment type="caution">
    <text evidence="8">The sequence shown here is derived from an EMBL/GenBank/DDBJ whole genome shotgun (WGS) entry which is preliminary data.</text>
</comment>
<evidence type="ECO:0000313" key="8">
    <source>
        <dbReference type="EMBL" id="KAG7163470.1"/>
    </source>
</evidence>
<evidence type="ECO:0000259" key="6">
    <source>
        <dbReference type="Pfam" id="PF14737"/>
    </source>
</evidence>
<name>A0A8J5JSS7_HOMAM</name>
<accession>A0A8J5JSS7</accession>
<dbReference type="PANTHER" id="PTHR22118">
    <property type="entry name" value="DYNEIN ASSEMBLY FACTOR 3, AXONEMAL"/>
    <property type="match status" value="1"/>
</dbReference>
<dbReference type="GO" id="GO:0044458">
    <property type="term" value="P:motile cilium assembly"/>
    <property type="evidence" value="ECO:0007669"/>
    <property type="project" value="TreeGrafter"/>
</dbReference>
<sequence>MIYDNSTVSVFGWSGERGEKDTVQMLVAGAGDPRHLLLMLARKRQHKKRLKVFLLEAHVELYARVLLLVGICLQQGLGLRERASLLLDLWSNLNLRPASRNYLELTAQKLSRAVTDATQYQALLGMVSAENLKYRERDAIDAICRSWYTLTPKQYDPALCWDLRLRQLLRTRYDNRQAEADWAWHMRLVHRIQKLHINTSKGGGAAGDNEGTAAGYVGAGWGQEFLKWRDTGHAFYSGADITQHLANTSLASVVMITEGMTKHRRVGYWGDLLTGPFPVLALASTDIRVAQMQNGRSKYGGSEVALWNLENLLHQLWPNHYLQEEQLVQEMKGKLPKEKTNEKVTKELEGKVENAQGDLKNEQLQKGIMKSNVHEKVKRQMKAMVDKKPELVEMIVEQEEEEMVKQMEMKVKKQIGKNKREEIYMELEKHKELEAEQQIELKNDSKDNCVNLLKTARAMGEVLEKSSEEKKIEATMNVRVDMKDEIKNGISDNKTNMNYICKGETSHVTGEKQNTANCIDNQPQIEAMNLTDSRNTGKGNILLPKSGSKSKAEEEGNTSNNYLPLEGVEVILLSPSRLKDLTSLPEVVGGLDLVYLSVAMAHLLTPTLLHSHLRQHTKLILETAQMLPELTDDQVQEFKTRVMSSATAAGWECSASHPLCHLTFQRS</sequence>
<comment type="subcellular location">
    <subcellularLocation>
        <location evidence="4">Dynein axonemal particle</location>
    </subcellularLocation>
</comment>
<dbReference type="AlphaFoldDB" id="A0A8J5JSS7"/>
<dbReference type="GO" id="GO:0070286">
    <property type="term" value="P:axonemal dynein complex assembly"/>
    <property type="evidence" value="ECO:0007669"/>
    <property type="project" value="InterPro"/>
</dbReference>
<feature type="domain" description="DUF4470" evidence="6">
    <location>
        <begin position="19"/>
        <end position="93"/>
    </location>
</feature>
<evidence type="ECO:0000256" key="1">
    <source>
        <dbReference type="ARBA" id="ARBA00010449"/>
    </source>
</evidence>
<dbReference type="GO" id="GO:0120293">
    <property type="term" value="C:dynein axonemal particle"/>
    <property type="evidence" value="ECO:0007669"/>
    <property type="project" value="UniProtKB-SubCell"/>
</dbReference>
<keyword evidence="3" id="KW-0970">Cilium biogenesis/degradation</keyword>
<comment type="similarity">
    <text evidence="1">Belongs to the DNAAF3 family.</text>
</comment>
<reference evidence="8" key="1">
    <citation type="journal article" date="2021" name="Sci. Adv.">
        <title>The American lobster genome reveals insights on longevity, neural, and immune adaptations.</title>
        <authorList>
            <person name="Polinski J.M."/>
            <person name="Zimin A.V."/>
            <person name="Clark K.F."/>
            <person name="Kohn A.B."/>
            <person name="Sadowski N."/>
            <person name="Timp W."/>
            <person name="Ptitsyn A."/>
            <person name="Khanna P."/>
            <person name="Romanova D.Y."/>
            <person name="Williams P."/>
            <person name="Greenwood S.J."/>
            <person name="Moroz L.L."/>
            <person name="Walt D.R."/>
            <person name="Bodnar A.G."/>
        </authorList>
    </citation>
    <scope>NUCLEOTIDE SEQUENCE</scope>
    <source>
        <strain evidence="8">GMGI-L3</strain>
    </source>
</reference>
<gene>
    <name evidence="8" type="primary">Dnaaf3-L1</name>
    <name evidence="8" type="ORF">Hamer_G004622</name>
</gene>
<evidence type="ECO:0000256" key="3">
    <source>
        <dbReference type="ARBA" id="ARBA00022794"/>
    </source>
</evidence>
<keyword evidence="2" id="KW-0963">Cytoplasm</keyword>